<evidence type="ECO:0000313" key="12">
    <source>
        <dbReference type="Proteomes" id="UP000254230"/>
    </source>
</evidence>
<sequence length="421" mass="48350">MTLFASQAIGSVFSHEEVQHLKKHFFANFHPNGSIVASPSQHEPNYYYDWVRDSAIAMGLVETWYESTDAAKYKNRMLDYVSWTQNIQHQHDPLPEHDILGEPKFYIDGYPFDGPWGRPQNDGPALRASVLIRFAQKLLDKNEVNYVQTHLYNKSLDPQTMGVIKMDLEYTAHHWQDANFDLWEEVLGDHFFTAMAQKKAMIDGAELAHRLNDEEAAVYYEIQANLIDNRLKQHIDHKNKLIQATLLPHSGPQKNLEIDTSIILGILLNPQSTGVFSPHHHFVKNTVKALHQQFNLMFPINKNSSGAILFGRYPGDTYDGYHTDSMGNPWFILTATMAEYYYTLADNLAFTPTNKPLIIKYVKTGDDYLKLIKKYAPEMKLSEQINLVTGEQQGAVSLTWSYVSVLRALNLRERMDQKIKV</sequence>
<keyword evidence="6" id="KW-0326">Glycosidase</keyword>
<keyword evidence="11" id="KW-1185">Reference proteome</keyword>
<dbReference type="GO" id="GO:0004339">
    <property type="term" value="F:glucan 1,4-alpha-glucosidase activity"/>
    <property type="evidence" value="ECO:0007669"/>
    <property type="project" value="UniProtKB-EC"/>
</dbReference>
<dbReference type="InterPro" id="IPR012341">
    <property type="entry name" value="6hp_glycosidase-like_sf"/>
</dbReference>
<dbReference type="EMBL" id="LNYR01000001">
    <property type="protein sequence ID" value="KTD55405.1"/>
    <property type="molecule type" value="Genomic_DNA"/>
</dbReference>
<organism evidence="10 12">
    <name type="scientific">Legionella quateirensis</name>
    <dbReference type="NCBI Taxonomy" id="45072"/>
    <lineage>
        <taxon>Bacteria</taxon>
        <taxon>Pseudomonadati</taxon>
        <taxon>Pseudomonadota</taxon>
        <taxon>Gammaproteobacteria</taxon>
        <taxon>Legionellales</taxon>
        <taxon>Legionellaceae</taxon>
        <taxon>Legionella</taxon>
    </lineage>
</organism>
<keyword evidence="4" id="KW-0378">Hydrolase</keyword>
<evidence type="ECO:0000313" key="10">
    <source>
        <dbReference type="EMBL" id="STY16579.1"/>
    </source>
</evidence>
<dbReference type="InterPro" id="IPR011613">
    <property type="entry name" value="GH15-like"/>
</dbReference>
<dbReference type="AlphaFoldDB" id="A0A378KQZ2"/>
<dbReference type="STRING" id="45072.Lqua_0122"/>
<name>A0A378KQZ2_9GAMM</name>
<dbReference type="SUPFAM" id="SSF48208">
    <property type="entry name" value="Six-hairpin glycosidases"/>
    <property type="match status" value="1"/>
</dbReference>
<dbReference type="Gene3D" id="1.50.10.10">
    <property type="match status" value="1"/>
</dbReference>
<evidence type="ECO:0000256" key="1">
    <source>
        <dbReference type="ARBA" id="ARBA00001863"/>
    </source>
</evidence>
<evidence type="ECO:0000256" key="2">
    <source>
        <dbReference type="ARBA" id="ARBA00006188"/>
    </source>
</evidence>
<dbReference type="RefSeq" id="WP_058472382.1">
    <property type="nucleotide sequence ID" value="NZ_CAAAIL010000006.1"/>
</dbReference>
<evidence type="ECO:0000256" key="4">
    <source>
        <dbReference type="ARBA" id="ARBA00022801"/>
    </source>
</evidence>
<evidence type="ECO:0000256" key="5">
    <source>
        <dbReference type="ARBA" id="ARBA00023277"/>
    </source>
</evidence>
<evidence type="ECO:0000259" key="8">
    <source>
        <dbReference type="Pfam" id="PF00723"/>
    </source>
</evidence>
<evidence type="ECO:0000313" key="11">
    <source>
        <dbReference type="Proteomes" id="UP000054639"/>
    </source>
</evidence>
<keyword evidence="7" id="KW-0624">Polysaccharide degradation</keyword>
<dbReference type="PANTHER" id="PTHR31616">
    <property type="entry name" value="TREHALASE"/>
    <property type="match status" value="1"/>
</dbReference>
<feature type="domain" description="GH15-like" evidence="8">
    <location>
        <begin position="31"/>
        <end position="409"/>
    </location>
</feature>
<dbReference type="OrthoDB" id="5641212at2"/>
<keyword evidence="5" id="KW-0119">Carbohydrate metabolism</keyword>
<accession>A0A378KQZ2</accession>
<dbReference type="InterPro" id="IPR000165">
    <property type="entry name" value="Glucoamylase"/>
</dbReference>
<dbReference type="InterPro" id="IPR008928">
    <property type="entry name" value="6-hairpin_glycosidase_sf"/>
</dbReference>
<dbReference type="EMBL" id="UGOW01000001">
    <property type="protein sequence ID" value="STY16579.1"/>
    <property type="molecule type" value="Genomic_DNA"/>
</dbReference>
<evidence type="ECO:0000256" key="6">
    <source>
        <dbReference type="ARBA" id="ARBA00023295"/>
    </source>
</evidence>
<dbReference type="GO" id="GO:0000272">
    <property type="term" value="P:polysaccharide catabolic process"/>
    <property type="evidence" value="ECO:0007669"/>
    <property type="project" value="UniProtKB-KW"/>
</dbReference>
<gene>
    <name evidence="9" type="ORF">Lqua_0122</name>
    <name evidence="10" type="ORF">NCTC12376_00370</name>
</gene>
<evidence type="ECO:0000256" key="3">
    <source>
        <dbReference type="ARBA" id="ARBA00012593"/>
    </source>
</evidence>
<dbReference type="Pfam" id="PF00723">
    <property type="entry name" value="Glyco_hydro_15"/>
    <property type="match status" value="1"/>
</dbReference>
<reference evidence="10 12" key="2">
    <citation type="submission" date="2018-06" db="EMBL/GenBank/DDBJ databases">
        <authorList>
            <consortium name="Pathogen Informatics"/>
            <person name="Doyle S."/>
        </authorList>
    </citation>
    <scope>NUCLEOTIDE SEQUENCE [LARGE SCALE GENOMIC DNA]</scope>
    <source>
        <strain evidence="10 12">NCTC12376</strain>
    </source>
</reference>
<dbReference type="PANTHER" id="PTHR31616:SF9">
    <property type="entry name" value="GLUCOAMYLASE, INTRACELLULAR SPORULATION-SPECIFIC"/>
    <property type="match status" value="1"/>
</dbReference>
<dbReference type="Proteomes" id="UP000054639">
    <property type="component" value="Unassembled WGS sequence"/>
</dbReference>
<reference evidence="9 11" key="1">
    <citation type="submission" date="2015-11" db="EMBL/GenBank/DDBJ databases">
        <title>Genomic analysis of 38 Legionella species identifies large and diverse effector repertoires.</title>
        <authorList>
            <person name="Burstein D."/>
            <person name="Amaro F."/>
            <person name="Zusman T."/>
            <person name="Lifshitz Z."/>
            <person name="Cohen O."/>
            <person name="Gilbert J.A."/>
            <person name="Pupko T."/>
            <person name="Shuman H.A."/>
            <person name="Segal G."/>
        </authorList>
    </citation>
    <scope>NUCLEOTIDE SEQUENCE [LARGE SCALE GENOMIC DNA]</scope>
    <source>
        <strain evidence="9 11">ATCC 49507</strain>
    </source>
</reference>
<comment type="similarity">
    <text evidence="2">Belongs to the glycosyl hydrolase 15 family.</text>
</comment>
<comment type="catalytic activity">
    <reaction evidence="1">
        <text>Hydrolysis of terminal (1-&gt;4)-linked alpha-D-glucose residues successively from non-reducing ends of the chains with release of beta-D-glucose.</text>
        <dbReference type="EC" id="3.2.1.3"/>
    </reaction>
</comment>
<dbReference type="Proteomes" id="UP000254230">
    <property type="component" value="Unassembled WGS sequence"/>
</dbReference>
<evidence type="ECO:0000313" key="9">
    <source>
        <dbReference type="EMBL" id="KTD55405.1"/>
    </source>
</evidence>
<protein>
    <recommendedName>
        <fullName evidence="3">glucan 1,4-alpha-glucosidase</fullName>
        <ecNumber evidence="3">3.2.1.3</ecNumber>
    </recommendedName>
</protein>
<dbReference type="EC" id="3.2.1.3" evidence="3"/>
<proteinExistence type="inferred from homology"/>
<evidence type="ECO:0000256" key="7">
    <source>
        <dbReference type="ARBA" id="ARBA00023326"/>
    </source>
</evidence>
<dbReference type="PRINTS" id="PR00736">
    <property type="entry name" value="GLHYDRLASE15"/>
</dbReference>